<accession>A0A840PAE9</accession>
<evidence type="ECO:0000313" key="2">
    <source>
        <dbReference type="Proteomes" id="UP000578449"/>
    </source>
</evidence>
<proteinExistence type="predicted"/>
<dbReference type="EMBL" id="JACHGN010000015">
    <property type="protein sequence ID" value="MBB5136618.1"/>
    <property type="molecule type" value="Genomic_DNA"/>
</dbReference>
<organism evidence="1 2">
    <name type="scientific">Thermocatellispora tengchongensis</name>
    <dbReference type="NCBI Taxonomy" id="1073253"/>
    <lineage>
        <taxon>Bacteria</taxon>
        <taxon>Bacillati</taxon>
        <taxon>Actinomycetota</taxon>
        <taxon>Actinomycetes</taxon>
        <taxon>Streptosporangiales</taxon>
        <taxon>Streptosporangiaceae</taxon>
        <taxon>Thermocatellispora</taxon>
    </lineage>
</organism>
<sequence>METAEWYRRFAESEVRGHSAVYEAVALGVAGDDTLLGLIDTLPPAKRQPNLLLAAVRFLGGPYDDEARFRSWTVRNWDTVRATVLARRTQTNEAGRCASLMPMLAALPGPLALIEVGASAGLCLYPDRYRYRYDDRPAVGPADSPVVLDCRTNGRVPVPDRLPEVVWRAGIDLDPVDVRDDEAVRWLESLIWPGQDERLARLRSAVRPAREDPPRIVRGDAEAVLPELVRSAPAGATVVVFHSALMPYLDEPARDRFVALVRGLPVQWISNEGSPRLPSVLAKLTEPLPAGRLTFLPALNGTPFAMADPHGAWLHWLQRLG</sequence>
<dbReference type="RefSeq" id="WP_185053513.1">
    <property type="nucleotide sequence ID" value="NZ_BAABIX010000008.1"/>
</dbReference>
<keyword evidence="2" id="KW-1185">Reference proteome</keyword>
<name>A0A840PAE9_9ACTN</name>
<dbReference type="Pfam" id="PF10094">
    <property type="entry name" value="DUF2332"/>
    <property type="match status" value="1"/>
</dbReference>
<evidence type="ECO:0000313" key="1">
    <source>
        <dbReference type="EMBL" id="MBB5136618.1"/>
    </source>
</evidence>
<protein>
    <recommendedName>
        <fullName evidence="3">DUF2332 domain-containing protein</fullName>
    </recommendedName>
</protein>
<reference evidence="1 2" key="1">
    <citation type="submission" date="2020-08" db="EMBL/GenBank/DDBJ databases">
        <title>Genomic Encyclopedia of Type Strains, Phase IV (KMG-IV): sequencing the most valuable type-strain genomes for metagenomic binning, comparative biology and taxonomic classification.</title>
        <authorList>
            <person name="Goeker M."/>
        </authorList>
    </citation>
    <scope>NUCLEOTIDE SEQUENCE [LARGE SCALE GENOMIC DNA]</scope>
    <source>
        <strain evidence="1 2">DSM 45615</strain>
    </source>
</reference>
<evidence type="ECO:0008006" key="3">
    <source>
        <dbReference type="Google" id="ProtNLM"/>
    </source>
</evidence>
<dbReference type="AlphaFoldDB" id="A0A840PAE9"/>
<comment type="caution">
    <text evidence="1">The sequence shown here is derived from an EMBL/GenBank/DDBJ whole genome shotgun (WGS) entry which is preliminary data.</text>
</comment>
<dbReference type="Proteomes" id="UP000578449">
    <property type="component" value="Unassembled WGS sequence"/>
</dbReference>
<gene>
    <name evidence="1" type="ORF">HNP84_006369</name>
</gene>
<dbReference type="InterPro" id="IPR011200">
    <property type="entry name" value="UCP012608"/>
</dbReference>